<protein>
    <submittedName>
        <fullName evidence="1">Uncharacterized protein</fullName>
    </submittedName>
</protein>
<accession>A0ABR2U084</accession>
<dbReference type="EMBL" id="JBBPBN010000003">
    <property type="protein sequence ID" value="KAK9043143.1"/>
    <property type="molecule type" value="Genomic_DNA"/>
</dbReference>
<evidence type="ECO:0000313" key="2">
    <source>
        <dbReference type="Proteomes" id="UP001396334"/>
    </source>
</evidence>
<keyword evidence="2" id="KW-1185">Reference proteome</keyword>
<reference evidence="1 2" key="1">
    <citation type="journal article" date="2024" name="G3 (Bethesda)">
        <title>Genome assembly of Hibiscus sabdariffa L. provides insights into metabolisms of medicinal natural products.</title>
        <authorList>
            <person name="Kim T."/>
        </authorList>
    </citation>
    <scope>NUCLEOTIDE SEQUENCE [LARGE SCALE GENOMIC DNA]</scope>
    <source>
        <strain evidence="1">TK-2024</strain>
        <tissue evidence="1">Old leaves</tissue>
    </source>
</reference>
<name>A0ABR2U084_9ROSI</name>
<proteinExistence type="predicted"/>
<evidence type="ECO:0000313" key="1">
    <source>
        <dbReference type="EMBL" id="KAK9043143.1"/>
    </source>
</evidence>
<organism evidence="1 2">
    <name type="scientific">Hibiscus sabdariffa</name>
    <name type="common">roselle</name>
    <dbReference type="NCBI Taxonomy" id="183260"/>
    <lineage>
        <taxon>Eukaryota</taxon>
        <taxon>Viridiplantae</taxon>
        <taxon>Streptophyta</taxon>
        <taxon>Embryophyta</taxon>
        <taxon>Tracheophyta</taxon>
        <taxon>Spermatophyta</taxon>
        <taxon>Magnoliopsida</taxon>
        <taxon>eudicotyledons</taxon>
        <taxon>Gunneridae</taxon>
        <taxon>Pentapetalae</taxon>
        <taxon>rosids</taxon>
        <taxon>malvids</taxon>
        <taxon>Malvales</taxon>
        <taxon>Malvaceae</taxon>
        <taxon>Malvoideae</taxon>
        <taxon>Hibiscus</taxon>
    </lineage>
</organism>
<sequence length="161" mass="16959">MLGGSLKKLLNYYEGETTEWRVKGHVNNDKDVLQGIPVIKEQNADVPSTQIVQTGQTSRLISPVGSDIEKSNSLTHAEVILDVGINKVEGEGGDVALEKEFTTLEQASSSASKKKGVGKGATGTSVKEVLQGLQTSSGCSFVLLLSLPSCLTLEGGSLISR</sequence>
<comment type="caution">
    <text evidence="1">The sequence shown here is derived from an EMBL/GenBank/DDBJ whole genome shotgun (WGS) entry which is preliminary data.</text>
</comment>
<gene>
    <name evidence="1" type="ORF">V6N11_071492</name>
</gene>
<dbReference type="Proteomes" id="UP001396334">
    <property type="component" value="Unassembled WGS sequence"/>
</dbReference>